<protein>
    <submittedName>
        <fullName evidence="1">Uncharacterized protein</fullName>
    </submittedName>
</protein>
<sequence>MLLKEERELIVEYGKKLITHGLTRGTGAGELKSVYYLIEGS</sequence>
<proteinExistence type="predicted"/>
<reference evidence="1" key="1">
    <citation type="submission" date="2020-07" db="EMBL/GenBank/DDBJ databases">
        <title>Koleobacter methoxysyntrophicus gen. nov., sp. nov., a novel anaerobic bacterium isolated from deep subsurface oil field and proposal of Koleobacterales ord. nov. in the phylum Firmicutes.</title>
        <authorList>
            <person name="Sakamoto S."/>
            <person name="Tamaki H."/>
        </authorList>
    </citation>
    <scope>NUCLEOTIDE SEQUENCE</scope>
    <source>
        <strain evidence="1">NRmbB1</strain>
    </source>
</reference>
<accession>A0A8A0RNK4</accession>
<keyword evidence="2" id="KW-1185">Reference proteome</keyword>
<name>A0A8A0RNK4_9FIRM</name>
<dbReference type="EMBL" id="CP059066">
    <property type="protein sequence ID" value="QSQ09168.1"/>
    <property type="molecule type" value="Genomic_DNA"/>
</dbReference>
<dbReference type="KEGG" id="kme:H0A61_01527"/>
<gene>
    <name evidence="1" type="ORF">H0A61_01527</name>
</gene>
<evidence type="ECO:0000313" key="1">
    <source>
        <dbReference type="EMBL" id="QSQ09168.1"/>
    </source>
</evidence>
<organism evidence="1 2">
    <name type="scientific">Koleobacter methoxysyntrophicus</name>
    <dbReference type="NCBI Taxonomy" id="2751313"/>
    <lineage>
        <taxon>Bacteria</taxon>
        <taxon>Bacillati</taxon>
        <taxon>Bacillota</taxon>
        <taxon>Clostridia</taxon>
        <taxon>Koleobacterales</taxon>
        <taxon>Koleobacteraceae</taxon>
        <taxon>Koleobacter</taxon>
    </lineage>
</organism>
<dbReference type="Proteomes" id="UP000662904">
    <property type="component" value="Chromosome"/>
</dbReference>
<evidence type="ECO:0000313" key="2">
    <source>
        <dbReference type="Proteomes" id="UP000662904"/>
    </source>
</evidence>
<dbReference type="AlphaFoldDB" id="A0A8A0RNK4"/>